<reference evidence="1" key="1">
    <citation type="submission" date="2022-10" db="EMBL/GenBank/DDBJ databases">
        <title>Genome Sequence of Xylaria curta.</title>
        <authorList>
            <person name="Buettner E."/>
        </authorList>
    </citation>
    <scope>NUCLEOTIDE SEQUENCE</scope>
    <source>
        <strain evidence="1">Babe10</strain>
    </source>
</reference>
<evidence type="ECO:0000313" key="1">
    <source>
        <dbReference type="EMBL" id="KAJ2971988.1"/>
    </source>
</evidence>
<organism evidence="1 2">
    <name type="scientific">Xylaria curta</name>
    <dbReference type="NCBI Taxonomy" id="42375"/>
    <lineage>
        <taxon>Eukaryota</taxon>
        <taxon>Fungi</taxon>
        <taxon>Dikarya</taxon>
        <taxon>Ascomycota</taxon>
        <taxon>Pezizomycotina</taxon>
        <taxon>Sordariomycetes</taxon>
        <taxon>Xylariomycetidae</taxon>
        <taxon>Xylariales</taxon>
        <taxon>Xylariaceae</taxon>
        <taxon>Xylaria</taxon>
    </lineage>
</organism>
<gene>
    <name evidence="1" type="ORF">NUW58_g9279</name>
</gene>
<proteinExistence type="predicted"/>
<keyword evidence="2" id="KW-1185">Reference proteome</keyword>
<comment type="caution">
    <text evidence="1">The sequence shown here is derived from an EMBL/GenBank/DDBJ whole genome shotgun (WGS) entry which is preliminary data.</text>
</comment>
<name>A0ACC1N0K2_9PEZI</name>
<evidence type="ECO:0000313" key="2">
    <source>
        <dbReference type="Proteomes" id="UP001143856"/>
    </source>
</evidence>
<dbReference type="Proteomes" id="UP001143856">
    <property type="component" value="Unassembled WGS sequence"/>
</dbReference>
<sequence>MYQIPKYRCRTGLFPVPLVHGLPPPVSATPTGLKQAGKLPNTPSDNPQRQPPHTRVTSNADSIPNISDEIDDHSRASLHYRLHLGSKFVASSSGPRFEVFPAVGQFPSRRLRSLTVSSRQPASASPCIELQGPVRLTYDCQFPPSARSAHCCNPPGPRQVLIRASPPICAAASCPIGYHGPKQSPGILQRRCFSGAMSLRYRGHPESRVTNSTSAA</sequence>
<dbReference type="EMBL" id="JAPDGR010003259">
    <property type="protein sequence ID" value="KAJ2971988.1"/>
    <property type="molecule type" value="Genomic_DNA"/>
</dbReference>
<protein>
    <submittedName>
        <fullName evidence="1">Uncharacterized protein</fullName>
    </submittedName>
</protein>
<accession>A0ACC1N0K2</accession>